<gene>
    <name evidence="14" type="ORF">TCAL_12711</name>
</gene>
<evidence type="ECO:0000256" key="10">
    <source>
        <dbReference type="RuleBase" id="RU004334"/>
    </source>
</evidence>
<dbReference type="Gene3D" id="3.30.50.10">
    <property type="entry name" value="Erythroid Transcription Factor GATA-1, subunit A"/>
    <property type="match status" value="1"/>
</dbReference>
<evidence type="ECO:0000256" key="4">
    <source>
        <dbReference type="ARBA" id="ARBA00022833"/>
    </source>
</evidence>
<sequence>MARNLSLAFPDQEHQRKLRLDKKPEVLCKVCGDKASGKHYGVASCDGCRGFFKRSIRRLAAMNLDYVCKENGNCIVDVTRRNQCQSCRFKKCLDVNMKKEAVQHERATRAFPKKPSYFEALAGQRPLPHTPSFGTPNSMMSPLLTPGMNPYYTAVVAAAGFQLKQPGRFPSFFPPPLSIHSSSLVSPTCSAKSGSAAGSPLPPLFPSLSSNVGSSAFTAVTSSGANLRSNAEDKVPSEEVTLKVWNGDEHKDALNNPMDTSTESGIVDCIVDVKSDDGEDKDKVEDDQSSEIEDKEPAPIEELKTTPTFRPFLPVNTNPIVSSSGSPPTFSHMTTPPQLSTAPAAYFAAAAAAHWQNQNRIFSRTSSFDGHHGSGLDHLARSITAGTSPFTPNLFGMPSLSQTENVYESAAKLLFMSVKWARSIPSFIQLITKDQNLLLEEAWSQLFVIGLAQWSISFDEGGIVNDSICPEDQKPSFLSQARRLKDLVTKISTLRLDHTEYTCLKAIILFKPEISGIRQTNQVELLQDQTHLMLQEYCQTKSNLPNGKVRFGRLLLLLPALQSISAKTVEMLFFKKTVGNIAMERVIGDLFHGN</sequence>
<dbReference type="InterPro" id="IPR050274">
    <property type="entry name" value="Nuclear_hormone_rcpt_NR2"/>
</dbReference>
<evidence type="ECO:0000256" key="7">
    <source>
        <dbReference type="ARBA" id="ARBA00023163"/>
    </source>
</evidence>
<evidence type="ECO:0000256" key="11">
    <source>
        <dbReference type="SAM" id="MobiDB-lite"/>
    </source>
</evidence>
<protein>
    <recommendedName>
        <fullName evidence="16">Nuclear receptor domain-containing protein</fullName>
    </recommendedName>
</protein>
<dbReference type="STRING" id="6832.A0A553PQJ0"/>
<evidence type="ECO:0000256" key="8">
    <source>
        <dbReference type="ARBA" id="ARBA00023170"/>
    </source>
</evidence>
<evidence type="ECO:0000256" key="9">
    <source>
        <dbReference type="ARBA" id="ARBA00023242"/>
    </source>
</evidence>
<dbReference type="FunFam" id="1.10.565.10:FF:000011">
    <property type="entry name" value="Nuclear receptor subfamily 5, group A, member 2"/>
    <property type="match status" value="1"/>
</dbReference>
<dbReference type="FunFam" id="3.30.50.10:FF:000030">
    <property type="entry name" value="Nuclear Hormone Receptor family"/>
    <property type="match status" value="1"/>
</dbReference>
<evidence type="ECO:0000256" key="2">
    <source>
        <dbReference type="ARBA" id="ARBA00022723"/>
    </source>
</evidence>
<dbReference type="GO" id="GO:0043565">
    <property type="term" value="F:sequence-specific DNA binding"/>
    <property type="evidence" value="ECO:0007669"/>
    <property type="project" value="InterPro"/>
</dbReference>
<dbReference type="PRINTS" id="PR00398">
    <property type="entry name" value="STRDHORMONER"/>
</dbReference>
<keyword evidence="5 10" id="KW-0805">Transcription regulation</keyword>
<keyword evidence="15" id="KW-1185">Reference proteome</keyword>
<dbReference type="GO" id="GO:0008270">
    <property type="term" value="F:zinc ion binding"/>
    <property type="evidence" value="ECO:0007669"/>
    <property type="project" value="UniProtKB-KW"/>
</dbReference>
<evidence type="ECO:0000313" key="15">
    <source>
        <dbReference type="Proteomes" id="UP000318571"/>
    </source>
</evidence>
<accession>A0A553PQJ0</accession>
<dbReference type="InterPro" id="IPR035500">
    <property type="entry name" value="NHR-like_dom_sf"/>
</dbReference>
<organism evidence="14 15">
    <name type="scientific">Tigriopus californicus</name>
    <name type="common">Marine copepod</name>
    <dbReference type="NCBI Taxonomy" id="6832"/>
    <lineage>
        <taxon>Eukaryota</taxon>
        <taxon>Metazoa</taxon>
        <taxon>Ecdysozoa</taxon>
        <taxon>Arthropoda</taxon>
        <taxon>Crustacea</taxon>
        <taxon>Multicrustacea</taxon>
        <taxon>Hexanauplia</taxon>
        <taxon>Copepoda</taxon>
        <taxon>Harpacticoida</taxon>
        <taxon>Harpacticidae</taxon>
        <taxon>Tigriopus</taxon>
    </lineage>
</organism>
<keyword evidence="7 10" id="KW-0804">Transcription</keyword>
<feature type="compositionally biased region" description="Basic and acidic residues" evidence="11">
    <location>
        <begin position="273"/>
        <end position="286"/>
    </location>
</feature>
<dbReference type="InterPro" id="IPR001628">
    <property type="entry name" value="Znf_hrmn_rcpt"/>
</dbReference>
<proteinExistence type="inferred from homology"/>
<dbReference type="InterPro" id="IPR013088">
    <property type="entry name" value="Znf_NHR/GATA"/>
</dbReference>
<keyword evidence="4 10" id="KW-0862">Zinc</keyword>
<feature type="region of interest" description="Disordered" evidence="11">
    <location>
        <begin position="273"/>
        <end position="298"/>
    </location>
</feature>
<dbReference type="Pfam" id="PF00104">
    <property type="entry name" value="Hormone_recep"/>
    <property type="match status" value="1"/>
</dbReference>
<dbReference type="AlphaFoldDB" id="A0A553PQJ0"/>
<dbReference type="EMBL" id="VCGU01000002">
    <property type="protein sequence ID" value="TRY79953.1"/>
    <property type="molecule type" value="Genomic_DNA"/>
</dbReference>
<evidence type="ECO:0008006" key="16">
    <source>
        <dbReference type="Google" id="ProtNLM"/>
    </source>
</evidence>
<dbReference type="PRINTS" id="PR00047">
    <property type="entry name" value="STROIDFINGER"/>
</dbReference>
<dbReference type="PROSITE" id="PS51030">
    <property type="entry name" value="NUCLEAR_REC_DBD_2"/>
    <property type="match status" value="1"/>
</dbReference>
<dbReference type="SMART" id="SM00430">
    <property type="entry name" value="HOLI"/>
    <property type="match status" value="1"/>
</dbReference>
<feature type="domain" description="NR LBD" evidence="13">
    <location>
        <begin position="375"/>
        <end position="594"/>
    </location>
</feature>
<keyword evidence="9 10" id="KW-0539">Nucleus</keyword>
<evidence type="ECO:0000259" key="13">
    <source>
        <dbReference type="PROSITE" id="PS51843"/>
    </source>
</evidence>
<dbReference type="OMA" id="CKTTERT"/>
<dbReference type="CDD" id="cd07164">
    <property type="entry name" value="NR_DBD_PNR_like_1"/>
    <property type="match status" value="1"/>
</dbReference>
<dbReference type="OrthoDB" id="5771769at2759"/>
<evidence type="ECO:0000256" key="1">
    <source>
        <dbReference type="ARBA" id="ARBA00005993"/>
    </source>
</evidence>
<keyword evidence="2 10" id="KW-0479">Metal-binding</keyword>
<dbReference type="InterPro" id="IPR000536">
    <property type="entry name" value="Nucl_hrmn_rcpt_lig-bd"/>
</dbReference>
<dbReference type="GO" id="GO:0005634">
    <property type="term" value="C:nucleus"/>
    <property type="evidence" value="ECO:0007669"/>
    <property type="project" value="UniProtKB-SubCell"/>
</dbReference>
<comment type="similarity">
    <text evidence="1 10">Belongs to the nuclear hormone receptor family.</text>
</comment>
<dbReference type="PROSITE" id="PS51843">
    <property type="entry name" value="NR_LBD"/>
    <property type="match status" value="1"/>
</dbReference>
<comment type="subcellular location">
    <subcellularLocation>
        <location evidence="10">Nucleus</location>
    </subcellularLocation>
</comment>
<name>A0A553PQJ0_TIGCA</name>
<dbReference type="SUPFAM" id="SSF48508">
    <property type="entry name" value="Nuclear receptor ligand-binding domain"/>
    <property type="match status" value="1"/>
</dbReference>
<dbReference type="GO" id="GO:0003700">
    <property type="term" value="F:DNA-binding transcription factor activity"/>
    <property type="evidence" value="ECO:0007669"/>
    <property type="project" value="InterPro"/>
</dbReference>
<evidence type="ECO:0000259" key="12">
    <source>
        <dbReference type="PROSITE" id="PS51030"/>
    </source>
</evidence>
<dbReference type="PANTHER" id="PTHR24083">
    <property type="entry name" value="NUCLEAR HORMONE RECEPTOR"/>
    <property type="match status" value="1"/>
</dbReference>
<dbReference type="SUPFAM" id="SSF57716">
    <property type="entry name" value="Glucocorticoid receptor-like (DNA-binding domain)"/>
    <property type="match status" value="1"/>
</dbReference>
<evidence type="ECO:0000256" key="3">
    <source>
        <dbReference type="ARBA" id="ARBA00022771"/>
    </source>
</evidence>
<dbReference type="Pfam" id="PF00105">
    <property type="entry name" value="zf-C4"/>
    <property type="match status" value="1"/>
</dbReference>
<comment type="caution">
    <text evidence="14">The sequence shown here is derived from an EMBL/GenBank/DDBJ whole genome shotgun (WGS) entry which is preliminary data.</text>
</comment>
<feature type="domain" description="Nuclear receptor" evidence="12">
    <location>
        <begin position="25"/>
        <end position="104"/>
    </location>
</feature>
<keyword evidence="8 10" id="KW-0675">Receptor</keyword>
<dbReference type="PROSITE" id="PS00031">
    <property type="entry name" value="NUCLEAR_REC_DBD_1"/>
    <property type="match status" value="1"/>
</dbReference>
<dbReference type="Gene3D" id="1.10.565.10">
    <property type="entry name" value="Retinoid X Receptor"/>
    <property type="match status" value="1"/>
</dbReference>
<dbReference type="SMART" id="SM00399">
    <property type="entry name" value="ZnF_C4"/>
    <property type="match status" value="1"/>
</dbReference>
<dbReference type="Proteomes" id="UP000318571">
    <property type="component" value="Chromosome 6"/>
</dbReference>
<keyword evidence="3 10" id="KW-0863">Zinc-finger</keyword>
<evidence type="ECO:0000256" key="5">
    <source>
        <dbReference type="ARBA" id="ARBA00023015"/>
    </source>
</evidence>
<keyword evidence="6 10" id="KW-0238">DNA-binding</keyword>
<evidence type="ECO:0000256" key="6">
    <source>
        <dbReference type="ARBA" id="ARBA00023125"/>
    </source>
</evidence>
<reference evidence="14 15" key="1">
    <citation type="journal article" date="2018" name="Nat. Ecol. Evol.">
        <title>Genomic signatures of mitonuclear coevolution across populations of Tigriopus californicus.</title>
        <authorList>
            <person name="Barreto F.S."/>
            <person name="Watson E.T."/>
            <person name="Lima T.G."/>
            <person name="Willett C.S."/>
            <person name="Edmands S."/>
            <person name="Li W."/>
            <person name="Burton R.S."/>
        </authorList>
    </citation>
    <scope>NUCLEOTIDE SEQUENCE [LARGE SCALE GENOMIC DNA]</scope>
    <source>
        <strain evidence="14 15">San Diego</strain>
    </source>
</reference>
<dbReference type="InterPro" id="IPR001723">
    <property type="entry name" value="Nuclear_hrmn_rcpt"/>
</dbReference>
<evidence type="ECO:0000313" key="14">
    <source>
        <dbReference type="EMBL" id="TRY79953.1"/>
    </source>
</evidence>